<dbReference type="RefSeq" id="WP_072861462.1">
    <property type="nucleotide sequence ID" value="NZ_FQUX01000002.1"/>
</dbReference>
<protein>
    <recommendedName>
        <fullName evidence="3">DUF3037 domain-containing protein</fullName>
    </recommendedName>
</protein>
<dbReference type="InterPro" id="IPR021398">
    <property type="entry name" value="DUF3037"/>
</dbReference>
<proteinExistence type="predicted"/>
<evidence type="ECO:0008006" key="3">
    <source>
        <dbReference type="Google" id="ProtNLM"/>
    </source>
</evidence>
<dbReference type="EMBL" id="FQUX01000002">
    <property type="protein sequence ID" value="SHF11939.1"/>
    <property type="molecule type" value="Genomic_DNA"/>
</dbReference>
<dbReference type="OrthoDB" id="9803207at2"/>
<name>A0A1M4Z1J3_9FLAO</name>
<accession>A0A1M4Z1J3</accession>
<dbReference type="Pfam" id="PF11236">
    <property type="entry name" value="DUF3037"/>
    <property type="match status" value="1"/>
</dbReference>
<dbReference type="AlphaFoldDB" id="A0A1M4Z1J3"/>
<evidence type="ECO:0000313" key="1">
    <source>
        <dbReference type="EMBL" id="SHF11939.1"/>
    </source>
</evidence>
<gene>
    <name evidence="1" type="ORF">SAMN03080594_102660</name>
</gene>
<sequence>MQDKDKYEYAIIRLVPKVERAEFFNIGVILFSRRKKFLEVKYLVDPQKLQCFSNEIDINAIDKYLKAWTLVCKGAPSGGAIGKLDLPDRFRWLTASRSTMIQSSETHSGLCQDPKKELENLFESYVL</sequence>
<evidence type="ECO:0000313" key="2">
    <source>
        <dbReference type="Proteomes" id="UP000184406"/>
    </source>
</evidence>
<reference evidence="2" key="1">
    <citation type="submission" date="2016-11" db="EMBL/GenBank/DDBJ databases">
        <authorList>
            <person name="Varghese N."/>
            <person name="Submissions S."/>
        </authorList>
    </citation>
    <scope>NUCLEOTIDE SEQUENCE [LARGE SCALE GENOMIC DNA]</scope>
    <source>
        <strain evidence="2">DSM 17539</strain>
    </source>
</reference>
<dbReference type="Proteomes" id="UP000184406">
    <property type="component" value="Unassembled WGS sequence"/>
</dbReference>
<organism evidence="1 2">
    <name type="scientific">Arenibacter palladensis</name>
    <dbReference type="NCBI Taxonomy" id="237373"/>
    <lineage>
        <taxon>Bacteria</taxon>
        <taxon>Pseudomonadati</taxon>
        <taxon>Bacteroidota</taxon>
        <taxon>Flavobacteriia</taxon>
        <taxon>Flavobacteriales</taxon>
        <taxon>Flavobacteriaceae</taxon>
        <taxon>Arenibacter</taxon>
    </lineage>
</organism>
<keyword evidence="2" id="KW-1185">Reference proteome</keyword>